<name>A0A1F8A9Q7_9EURO</name>
<reference evidence="1 2" key="1">
    <citation type="journal article" date="2016" name="Genome Biol. Evol.">
        <title>Draft genome sequence of an aflatoxigenic Aspergillus species, A. bombycis.</title>
        <authorList>
            <person name="Moore G.G."/>
            <person name="Mack B.M."/>
            <person name="Beltz S.B."/>
            <person name="Gilbert M.K."/>
        </authorList>
    </citation>
    <scope>NUCLEOTIDE SEQUENCE [LARGE SCALE GENOMIC DNA]</scope>
    <source>
        <strain evidence="2">NRRL 26010</strain>
    </source>
</reference>
<evidence type="ECO:0000313" key="2">
    <source>
        <dbReference type="Proteomes" id="UP000179179"/>
    </source>
</evidence>
<dbReference type="RefSeq" id="XP_022391755.1">
    <property type="nucleotide sequence ID" value="XM_022529951.1"/>
</dbReference>
<gene>
    <name evidence="1" type="ORF">ABOM_002821</name>
</gene>
<dbReference type="GeneID" id="34446211"/>
<accession>A0A1F8A9Q7</accession>
<evidence type="ECO:0000313" key="1">
    <source>
        <dbReference type="EMBL" id="OGM48038.1"/>
    </source>
</evidence>
<protein>
    <submittedName>
        <fullName evidence="1">Uncharacterized protein</fullName>
    </submittedName>
</protein>
<dbReference type="Proteomes" id="UP000179179">
    <property type="component" value="Unassembled WGS sequence"/>
</dbReference>
<keyword evidence="2" id="KW-1185">Reference proteome</keyword>
<comment type="caution">
    <text evidence="1">The sequence shown here is derived from an EMBL/GenBank/DDBJ whole genome shotgun (WGS) entry which is preliminary data.</text>
</comment>
<proteinExistence type="predicted"/>
<sequence>MSIITKVLYKDLQRCQVEEIPDGLSRATILETFHNHDLMIRSIYPGSHIKESTSISSSSTKFSSLNPKSNVTTVCTLTSLEDGIGMVTDLGLWMEINCRWTVHDRVESPPLGGDKALTRNVARIGSLYLLEEAAFHIIRPFERFARNDRQQSHAMEGILRLLQRLKSGEVSAVGLTAGDESDVDNIVEDAKPKRE</sequence>
<dbReference type="OrthoDB" id="4450889at2759"/>
<dbReference type="AlphaFoldDB" id="A0A1F8A9Q7"/>
<dbReference type="EMBL" id="LYCR01000018">
    <property type="protein sequence ID" value="OGM48038.1"/>
    <property type="molecule type" value="Genomic_DNA"/>
</dbReference>
<organism evidence="1 2">
    <name type="scientific">Aspergillus bombycis</name>
    <dbReference type="NCBI Taxonomy" id="109264"/>
    <lineage>
        <taxon>Eukaryota</taxon>
        <taxon>Fungi</taxon>
        <taxon>Dikarya</taxon>
        <taxon>Ascomycota</taxon>
        <taxon>Pezizomycotina</taxon>
        <taxon>Eurotiomycetes</taxon>
        <taxon>Eurotiomycetidae</taxon>
        <taxon>Eurotiales</taxon>
        <taxon>Aspergillaceae</taxon>
        <taxon>Aspergillus</taxon>
    </lineage>
</organism>